<evidence type="ECO:0000313" key="11">
    <source>
        <dbReference type="EMBL" id="OZG62839.1"/>
    </source>
</evidence>
<keyword evidence="12" id="KW-1185">Reference proteome</keyword>
<feature type="domain" description="Cation/H+ exchanger transmembrane" evidence="10">
    <location>
        <begin position="35"/>
        <end position="403"/>
    </location>
</feature>
<feature type="transmembrane region" description="Helical" evidence="9">
    <location>
        <begin position="355"/>
        <end position="377"/>
    </location>
</feature>
<feature type="transmembrane region" description="Helical" evidence="9">
    <location>
        <begin position="139"/>
        <end position="158"/>
    </location>
</feature>
<dbReference type="Proteomes" id="UP000216352">
    <property type="component" value="Unassembled WGS sequence"/>
</dbReference>
<gene>
    <name evidence="11" type="ORF">BLEM_0507</name>
</gene>
<dbReference type="InterPro" id="IPR006153">
    <property type="entry name" value="Cation/H_exchanger_TM"/>
</dbReference>
<accession>A0A261FUK1</accession>
<keyword evidence="3" id="KW-0813">Transport</keyword>
<dbReference type="PANTHER" id="PTHR43562">
    <property type="entry name" value="NAPA-TYPE SODIUM/HYDROGEN ANTIPORTER"/>
    <property type="match status" value="1"/>
</dbReference>
<dbReference type="Gene3D" id="1.20.1530.20">
    <property type="match status" value="1"/>
</dbReference>
<dbReference type="Pfam" id="PF00999">
    <property type="entry name" value="Na_H_Exchanger"/>
    <property type="match status" value="1"/>
</dbReference>
<evidence type="ECO:0000256" key="9">
    <source>
        <dbReference type="SAM" id="Phobius"/>
    </source>
</evidence>
<evidence type="ECO:0000256" key="6">
    <source>
        <dbReference type="ARBA" id="ARBA00022989"/>
    </source>
</evidence>
<feature type="transmembrane region" description="Helical" evidence="9">
    <location>
        <begin position="197"/>
        <end position="220"/>
    </location>
</feature>
<comment type="subcellular location">
    <subcellularLocation>
        <location evidence="1">Membrane</location>
        <topology evidence="1">Multi-pass membrane protein</topology>
    </subcellularLocation>
</comment>
<evidence type="ECO:0000256" key="1">
    <source>
        <dbReference type="ARBA" id="ARBA00004141"/>
    </source>
</evidence>
<reference evidence="11 12" key="1">
    <citation type="journal article" date="2017" name="BMC Genomics">
        <title>Comparative genomic and phylogenomic analyses of the Bifidobacteriaceae family.</title>
        <authorList>
            <person name="Lugli G.A."/>
            <person name="Milani C."/>
            <person name="Turroni F."/>
            <person name="Duranti S."/>
            <person name="Mancabelli L."/>
            <person name="Mangifesta M."/>
            <person name="Ferrario C."/>
            <person name="Modesto M."/>
            <person name="Mattarelli P."/>
            <person name="Jiri K."/>
            <person name="van Sinderen D."/>
            <person name="Ventura M."/>
        </authorList>
    </citation>
    <scope>NUCLEOTIDE SEQUENCE [LARGE SCALE GENOMIC DNA]</scope>
    <source>
        <strain evidence="11 12">DSM 28807</strain>
    </source>
</reference>
<evidence type="ECO:0000313" key="12">
    <source>
        <dbReference type="Proteomes" id="UP000216352"/>
    </source>
</evidence>
<evidence type="ECO:0000256" key="7">
    <source>
        <dbReference type="ARBA" id="ARBA00023065"/>
    </source>
</evidence>
<feature type="transmembrane region" description="Helical" evidence="9">
    <location>
        <begin position="322"/>
        <end position="343"/>
    </location>
</feature>
<keyword evidence="8 9" id="KW-0472">Membrane</keyword>
<evidence type="ECO:0000259" key="10">
    <source>
        <dbReference type="Pfam" id="PF00999"/>
    </source>
</evidence>
<dbReference type="AlphaFoldDB" id="A0A261FUK1"/>
<organism evidence="11 12">
    <name type="scientific">Bifidobacterium lemurum</name>
    <dbReference type="NCBI Taxonomy" id="1603886"/>
    <lineage>
        <taxon>Bacteria</taxon>
        <taxon>Bacillati</taxon>
        <taxon>Actinomycetota</taxon>
        <taxon>Actinomycetes</taxon>
        <taxon>Bifidobacteriales</taxon>
        <taxon>Bifidobacteriaceae</taxon>
        <taxon>Bifidobacterium</taxon>
    </lineage>
</organism>
<keyword evidence="4" id="KW-0050">Antiport</keyword>
<sequence length="429" mass="45998">MWPPYDRHHRTSETNPFANVVRMTHDLISLTIIMAVAVVCPILAERIPGKPIPQTVLLLVFGMALGPHLLNKIWLTDAVDLLSELGLAFLFLLAGYEIDPKKLGGHQGKVGLLTWVATLAIAWLAVFLVPFFAAHDMNGVAAVITLTTTALGTLMPILKERSLTGTPVGEAVIAYGTWGELGPVLAMAVLLSARSQWQTMLILGLFTLICALAALVPKAARRAGHWLYRFLTENANTSSQTLMRLTVLLLVGLITISRLFDLDVVMGAFAAGFILRFVIPDGNRILETKLEGVAYGFLIPVFFVASGASIDVRAVAANPALLIMFIVMLVLVRAVPVFTALTLDRRANPLEPQDRLTVALYCTTALPVTVAVTSVAVKAGTMQQTTASTLVMAGAVTVFLMPLLGGLAGKVVPGSPTWRRSDSATLRSA</sequence>
<evidence type="ECO:0000256" key="8">
    <source>
        <dbReference type="ARBA" id="ARBA00023136"/>
    </source>
</evidence>
<evidence type="ECO:0000256" key="5">
    <source>
        <dbReference type="ARBA" id="ARBA00022692"/>
    </source>
</evidence>
<proteinExistence type="inferred from homology"/>
<feature type="transmembrane region" description="Helical" evidence="9">
    <location>
        <begin position="241"/>
        <end position="258"/>
    </location>
</feature>
<dbReference type="GO" id="GO:0015297">
    <property type="term" value="F:antiporter activity"/>
    <property type="evidence" value="ECO:0007669"/>
    <property type="project" value="UniProtKB-KW"/>
</dbReference>
<feature type="transmembrane region" description="Helical" evidence="9">
    <location>
        <begin position="27"/>
        <end position="44"/>
    </location>
</feature>
<keyword evidence="7" id="KW-0406">Ion transport</keyword>
<feature type="transmembrane region" description="Helical" evidence="9">
    <location>
        <begin position="110"/>
        <end position="133"/>
    </location>
</feature>
<keyword evidence="5 9" id="KW-0812">Transmembrane</keyword>
<comment type="similarity">
    <text evidence="2">Belongs to the monovalent cation:proton antiporter 2 (CPA2) transporter (TC 2.A.37) family.</text>
</comment>
<dbReference type="InterPro" id="IPR038770">
    <property type="entry name" value="Na+/solute_symporter_sf"/>
</dbReference>
<feature type="transmembrane region" description="Helical" evidence="9">
    <location>
        <begin position="81"/>
        <end position="98"/>
    </location>
</feature>
<evidence type="ECO:0000256" key="4">
    <source>
        <dbReference type="ARBA" id="ARBA00022449"/>
    </source>
</evidence>
<evidence type="ECO:0000256" key="3">
    <source>
        <dbReference type="ARBA" id="ARBA00022448"/>
    </source>
</evidence>
<feature type="transmembrane region" description="Helical" evidence="9">
    <location>
        <begin position="170"/>
        <end position="191"/>
    </location>
</feature>
<feature type="transmembrane region" description="Helical" evidence="9">
    <location>
        <begin position="264"/>
        <end position="280"/>
    </location>
</feature>
<dbReference type="GO" id="GO:0016020">
    <property type="term" value="C:membrane"/>
    <property type="evidence" value="ECO:0007669"/>
    <property type="project" value="UniProtKB-SubCell"/>
</dbReference>
<dbReference type="EMBL" id="MWWX01000003">
    <property type="protein sequence ID" value="OZG62839.1"/>
    <property type="molecule type" value="Genomic_DNA"/>
</dbReference>
<evidence type="ECO:0000256" key="2">
    <source>
        <dbReference type="ARBA" id="ARBA00005551"/>
    </source>
</evidence>
<dbReference type="STRING" id="1603886.GCA_001895165_02058"/>
<feature type="transmembrane region" description="Helical" evidence="9">
    <location>
        <begin position="292"/>
        <end position="310"/>
    </location>
</feature>
<protein>
    <submittedName>
        <fullName evidence="11">Potassium transporter</fullName>
    </submittedName>
</protein>
<dbReference type="GO" id="GO:1902600">
    <property type="term" value="P:proton transmembrane transport"/>
    <property type="evidence" value="ECO:0007669"/>
    <property type="project" value="InterPro"/>
</dbReference>
<comment type="caution">
    <text evidence="11">The sequence shown here is derived from an EMBL/GenBank/DDBJ whole genome shotgun (WGS) entry which is preliminary data.</text>
</comment>
<name>A0A261FUK1_9BIFI</name>
<feature type="transmembrane region" description="Helical" evidence="9">
    <location>
        <begin position="389"/>
        <end position="412"/>
    </location>
</feature>
<dbReference type="PANTHER" id="PTHR43562:SF1">
    <property type="entry name" value="NA(+)_H(+) ANTIPORTER YJBQ-RELATED"/>
    <property type="match status" value="1"/>
</dbReference>
<keyword evidence="6 9" id="KW-1133">Transmembrane helix</keyword>